<comment type="subcellular location">
    <subcellularLocation>
        <location evidence="1">Cytoplasm</location>
        <location evidence="1">Cytosol</location>
    </subcellularLocation>
</comment>
<name>A0A833NXW6_UNCSA</name>
<dbReference type="SUPFAM" id="SSF55957">
    <property type="entry name" value="Phosphoglucomutase, C-terminal domain"/>
    <property type="match status" value="1"/>
</dbReference>
<keyword evidence="3" id="KW-0963">Cytoplasm</keyword>
<keyword evidence="4" id="KW-0396">Initiation factor</keyword>
<evidence type="ECO:0000256" key="3">
    <source>
        <dbReference type="ARBA" id="ARBA00022490"/>
    </source>
</evidence>
<sequence length="811" mass="90572">MKAVVLAGGMGTRLHPLTINIPKPMVPVINRPLMEYILELLAKYKFTDIQVLLYHQPNIIKNHFGNGKEFGVKIEYVEAQKNFGTAGAVKYAAKDFNEPFIVISADLICDFNLREAVTFHKLKKSDFTVLLTRVSNPLPYGIVITGKDGRVKHFLEKPSWSEVFSDTINTGIYIIEPEVLQYIPEEKEFDFSQDLLPMLISKRKIYGYISKGIWHDIGSLEEYGRIHTLILAGGKFIKHKNAKISNLAKLEGIGYIGENTIIEDNATILNSIIGNNCKIGKGTKLREAVIWDEVEIGGDARIEKSVVGKGAIIGDRAYLEEHSVIADEVRVEKDATIRPFVKVWPGKIIEAGSVVTRSMVQRERFPKTLFGPFGVTGLCNVEITPEFAASLGAAYGAMLGEGSVITTSRDSHKASRMIYRALLSGVLSSGVNVSDLEMTPIPVARYELKALKSKGGFHVRKSPYDSEVIDIKFYDDSGMDLHSSKEKKVERYFFSEDFKRICVENVGELTFPFHRVAEQYKEGVLHRIDCGLIKNKKIKIVIDYACGSSSQIFPSIIGELGCEVVALNAYIDETKITKSSKQFEGALTQLSTIVKSLRADLGVMLDSGAEKIFICDEKGRIFSGDESLSIMASLFLMSAKKSTIAFPVNTSRTVEAIAKKYNSKVIKCKCSFRNMMETANNADFVGERQGGYIFPDFQPHFDGMFSIVKLIELLLKNGVSLSEIEMPKSFVVKRDISCLPEQKGKVVRTLAEELKEENIDMTDGIKINIGADWVLILPHPSRPVIELFVESEKNEKKLISEYTKIIDEIIR</sequence>
<feature type="domain" description="EIF2B subunit epsilon/gamma LbH" evidence="11">
    <location>
        <begin position="238"/>
        <end position="337"/>
    </location>
</feature>
<dbReference type="GO" id="GO:0005975">
    <property type="term" value="P:carbohydrate metabolic process"/>
    <property type="evidence" value="ECO:0007669"/>
    <property type="project" value="InterPro"/>
</dbReference>
<dbReference type="Pfam" id="PF02879">
    <property type="entry name" value="PGM_PMM_II"/>
    <property type="match status" value="1"/>
</dbReference>
<dbReference type="InterPro" id="IPR005844">
    <property type="entry name" value="A-D-PHexomutase_a/b/a-I"/>
</dbReference>
<dbReference type="InterPro" id="IPR005845">
    <property type="entry name" value="A-D-PHexomutase_a/b/a-II"/>
</dbReference>
<dbReference type="Pfam" id="PF02878">
    <property type="entry name" value="PGM_PMM_I"/>
    <property type="match status" value="1"/>
</dbReference>
<evidence type="ECO:0000256" key="5">
    <source>
        <dbReference type="ARBA" id="ARBA00022553"/>
    </source>
</evidence>
<evidence type="ECO:0000259" key="10">
    <source>
        <dbReference type="Pfam" id="PF02880"/>
    </source>
</evidence>
<keyword evidence="6" id="KW-0648">Protein biosynthesis</keyword>
<dbReference type="InterPro" id="IPR050486">
    <property type="entry name" value="Mannose-1P_guanyltransferase"/>
</dbReference>
<organism evidence="12 13">
    <name type="scientific">Candidatus Saganbacteria bacterium</name>
    <dbReference type="NCBI Taxonomy" id="2575572"/>
    <lineage>
        <taxon>Bacteria</taxon>
        <taxon>Bacillati</taxon>
        <taxon>Saganbacteria</taxon>
    </lineage>
</organism>
<dbReference type="InterPro" id="IPR036900">
    <property type="entry name" value="A-D-PHexomutase_C_sf"/>
</dbReference>
<evidence type="ECO:0000313" key="13">
    <source>
        <dbReference type="Proteomes" id="UP000488506"/>
    </source>
</evidence>
<gene>
    <name evidence="12" type="ORF">FD145_1559</name>
</gene>
<dbReference type="InterPro" id="IPR029044">
    <property type="entry name" value="Nucleotide-diphossugar_trans"/>
</dbReference>
<dbReference type="Proteomes" id="UP000488506">
    <property type="component" value="Unassembled WGS sequence"/>
</dbReference>
<dbReference type="Gene3D" id="3.30.310.50">
    <property type="entry name" value="Alpha-D-phosphohexomutase, C-terminal domain"/>
    <property type="match status" value="1"/>
</dbReference>
<protein>
    <submittedName>
        <fullName evidence="12">Nucleotidyltransferase</fullName>
    </submittedName>
</protein>
<dbReference type="Pfam" id="PF00483">
    <property type="entry name" value="NTP_transferase"/>
    <property type="match status" value="1"/>
</dbReference>
<comment type="caution">
    <text evidence="12">The sequence shown here is derived from an EMBL/GenBank/DDBJ whole genome shotgun (WGS) entry which is preliminary data.</text>
</comment>
<evidence type="ECO:0000256" key="6">
    <source>
        <dbReference type="ARBA" id="ARBA00022917"/>
    </source>
</evidence>
<evidence type="ECO:0000259" key="7">
    <source>
        <dbReference type="Pfam" id="PF00483"/>
    </source>
</evidence>
<comment type="similarity">
    <text evidence="2">Belongs to the phosphohexose mutase family.</text>
</comment>
<dbReference type="InterPro" id="IPR011004">
    <property type="entry name" value="Trimer_LpxA-like_sf"/>
</dbReference>
<proteinExistence type="inferred from homology"/>
<feature type="domain" description="Nucleotidyl transferase" evidence="7">
    <location>
        <begin position="2"/>
        <end position="230"/>
    </location>
</feature>
<dbReference type="InterPro" id="IPR056764">
    <property type="entry name" value="LbH_EIF2B3/5"/>
</dbReference>
<dbReference type="AlphaFoldDB" id="A0A833NXW6"/>
<evidence type="ECO:0000256" key="2">
    <source>
        <dbReference type="ARBA" id="ARBA00010231"/>
    </source>
</evidence>
<evidence type="ECO:0000259" key="8">
    <source>
        <dbReference type="Pfam" id="PF02878"/>
    </source>
</evidence>
<dbReference type="InterPro" id="IPR005835">
    <property type="entry name" value="NTP_transferase_dom"/>
</dbReference>
<dbReference type="Gene3D" id="2.160.10.10">
    <property type="entry name" value="Hexapeptide repeat proteins"/>
    <property type="match status" value="1"/>
</dbReference>
<dbReference type="Pfam" id="PF25084">
    <property type="entry name" value="LbH_EIF2B"/>
    <property type="match status" value="1"/>
</dbReference>
<dbReference type="SUPFAM" id="SSF51161">
    <property type="entry name" value="Trimeric LpxA-like enzymes"/>
    <property type="match status" value="1"/>
</dbReference>
<keyword evidence="12" id="KW-0808">Transferase</keyword>
<evidence type="ECO:0000256" key="4">
    <source>
        <dbReference type="ARBA" id="ARBA00022540"/>
    </source>
</evidence>
<dbReference type="GO" id="GO:0016740">
    <property type="term" value="F:transferase activity"/>
    <property type="evidence" value="ECO:0007669"/>
    <property type="project" value="UniProtKB-KW"/>
</dbReference>
<feature type="domain" description="Alpha-D-phosphohexomutase alpha/beta/alpha" evidence="8">
    <location>
        <begin position="368"/>
        <end position="499"/>
    </location>
</feature>
<dbReference type="EMBL" id="WPAF01000042">
    <property type="protein sequence ID" value="KAF0132800.1"/>
    <property type="molecule type" value="Genomic_DNA"/>
</dbReference>
<dbReference type="SUPFAM" id="SSF53738">
    <property type="entry name" value="Phosphoglucomutase, first 3 domains"/>
    <property type="match status" value="3"/>
</dbReference>
<dbReference type="Gene3D" id="3.40.120.10">
    <property type="entry name" value="Alpha-D-Glucose-1,6-Bisphosphate, subunit A, domain 3"/>
    <property type="match status" value="3"/>
</dbReference>
<evidence type="ECO:0000313" key="12">
    <source>
        <dbReference type="EMBL" id="KAF0132800.1"/>
    </source>
</evidence>
<dbReference type="GO" id="GO:0016868">
    <property type="term" value="F:intramolecular phosphotransferase activity"/>
    <property type="evidence" value="ECO:0007669"/>
    <property type="project" value="InterPro"/>
</dbReference>
<accession>A0A833NXW6</accession>
<dbReference type="Pfam" id="PF02880">
    <property type="entry name" value="PGM_PMM_III"/>
    <property type="match status" value="1"/>
</dbReference>
<reference evidence="12 13" key="1">
    <citation type="submission" date="2019-12" db="EMBL/GenBank/DDBJ databases">
        <authorList>
            <person name="Wolfe R."/>
            <person name="Danczak R."/>
            <person name="Wilkins M."/>
        </authorList>
    </citation>
    <scope>NUCLEOTIDE SEQUENCE [LARGE SCALE GENOMIC DNA]</scope>
    <source>
        <strain evidence="12">X2_MaxBin.013</strain>
    </source>
</reference>
<evidence type="ECO:0000259" key="9">
    <source>
        <dbReference type="Pfam" id="PF02879"/>
    </source>
</evidence>
<dbReference type="PANTHER" id="PTHR22572">
    <property type="entry name" value="SUGAR-1-PHOSPHATE GUANYL TRANSFERASE"/>
    <property type="match status" value="1"/>
</dbReference>
<dbReference type="InterPro" id="IPR005846">
    <property type="entry name" value="A-D-PHexomutase_a/b/a-III"/>
</dbReference>
<evidence type="ECO:0000256" key="1">
    <source>
        <dbReference type="ARBA" id="ARBA00004514"/>
    </source>
</evidence>
<dbReference type="SUPFAM" id="SSF53448">
    <property type="entry name" value="Nucleotide-diphospho-sugar transferases"/>
    <property type="match status" value="1"/>
</dbReference>
<keyword evidence="5" id="KW-0597">Phosphoprotein</keyword>
<feature type="domain" description="Alpha-D-phosphohexomutase alpha/beta/alpha" evidence="9">
    <location>
        <begin position="519"/>
        <end position="619"/>
    </location>
</feature>
<dbReference type="Gene3D" id="3.90.550.10">
    <property type="entry name" value="Spore Coat Polysaccharide Biosynthesis Protein SpsA, Chain A"/>
    <property type="match status" value="1"/>
</dbReference>
<feature type="domain" description="Alpha-D-phosphohexomutase alpha/beta/alpha" evidence="10">
    <location>
        <begin position="624"/>
        <end position="724"/>
    </location>
</feature>
<dbReference type="InterPro" id="IPR016055">
    <property type="entry name" value="A-D-PHexomutase_a/b/a-I/II/III"/>
</dbReference>
<evidence type="ECO:0000259" key="11">
    <source>
        <dbReference type="Pfam" id="PF25084"/>
    </source>
</evidence>
<dbReference type="CDD" id="cd04181">
    <property type="entry name" value="NTP_transferase"/>
    <property type="match status" value="1"/>
</dbReference>